<dbReference type="OrthoDB" id="6076665at2"/>
<name>A0A095TPD1_9GAMM</name>
<protein>
    <submittedName>
        <fullName evidence="1">Uncharacterized protein</fullName>
    </submittedName>
</protein>
<dbReference type="STRING" id="1177154.Y5S_02560"/>
<evidence type="ECO:0000313" key="2">
    <source>
        <dbReference type="Proteomes" id="UP000029444"/>
    </source>
</evidence>
<gene>
    <name evidence="1" type="ORF">Y5S_02560</name>
</gene>
<sequence>MNLKWLYRLLAVWDCRPMPAELAAVWGAFLHEGLMCHPGDPGRSRRILETWDSGCIELIIASCEYLDPLWQTVSHIWFEPRGRPGIFEYEVVSELGEWLGEQLLTTGHLPSDKQAERYIEALVNDFFEIGDEPSSSSGRAA</sequence>
<dbReference type="Proteomes" id="UP000029444">
    <property type="component" value="Unassembled WGS sequence"/>
</dbReference>
<dbReference type="EMBL" id="ARXV01000010">
    <property type="protein sequence ID" value="KGD64258.1"/>
    <property type="molecule type" value="Genomic_DNA"/>
</dbReference>
<dbReference type="AlphaFoldDB" id="A0A095TPD1"/>
<comment type="caution">
    <text evidence="1">The sequence shown here is derived from an EMBL/GenBank/DDBJ whole genome shotgun (WGS) entry which is preliminary data.</text>
</comment>
<proteinExistence type="predicted"/>
<organism evidence="1 2">
    <name type="scientific">Alcanivorax nanhaiticus</name>
    <dbReference type="NCBI Taxonomy" id="1177154"/>
    <lineage>
        <taxon>Bacteria</taxon>
        <taxon>Pseudomonadati</taxon>
        <taxon>Pseudomonadota</taxon>
        <taxon>Gammaproteobacteria</taxon>
        <taxon>Oceanospirillales</taxon>
        <taxon>Alcanivoracaceae</taxon>
        <taxon>Alcanivorax</taxon>
    </lineage>
</organism>
<keyword evidence="2" id="KW-1185">Reference proteome</keyword>
<dbReference type="PATRIC" id="fig|1177154.3.peg.2596"/>
<reference evidence="1 2" key="1">
    <citation type="submission" date="2012-09" db="EMBL/GenBank/DDBJ databases">
        <title>Genome Sequence of alkane-degrading Bacterium Alcanivorax sp. 19-m-6.</title>
        <authorList>
            <person name="Lai Q."/>
            <person name="Shao Z."/>
        </authorList>
    </citation>
    <scope>NUCLEOTIDE SEQUENCE [LARGE SCALE GENOMIC DNA]</scope>
    <source>
        <strain evidence="1 2">19-m-6</strain>
    </source>
</reference>
<dbReference type="RefSeq" id="WP_052041595.1">
    <property type="nucleotide sequence ID" value="NZ_ARXV01000010.1"/>
</dbReference>
<evidence type="ECO:0000313" key="1">
    <source>
        <dbReference type="EMBL" id="KGD64258.1"/>
    </source>
</evidence>
<accession>A0A095TPD1</accession>